<proteinExistence type="inferred from homology"/>
<name>A0A381WJ77_9ZZZZ</name>
<organism evidence="3">
    <name type="scientific">marine metagenome</name>
    <dbReference type="NCBI Taxonomy" id="408172"/>
    <lineage>
        <taxon>unclassified sequences</taxon>
        <taxon>metagenomes</taxon>
        <taxon>ecological metagenomes</taxon>
    </lineage>
</organism>
<dbReference type="EMBL" id="UINC01011835">
    <property type="protein sequence ID" value="SVA51983.1"/>
    <property type="molecule type" value="Genomic_DNA"/>
</dbReference>
<reference evidence="3" key="1">
    <citation type="submission" date="2018-05" db="EMBL/GenBank/DDBJ databases">
        <authorList>
            <person name="Lanie J.A."/>
            <person name="Ng W.-L."/>
            <person name="Kazmierczak K.M."/>
            <person name="Andrzejewski T.M."/>
            <person name="Davidsen T.M."/>
            <person name="Wayne K.J."/>
            <person name="Tettelin H."/>
            <person name="Glass J.I."/>
            <person name="Rusch D."/>
            <person name="Podicherti R."/>
            <person name="Tsui H.-C.T."/>
            <person name="Winkler M.E."/>
        </authorList>
    </citation>
    <scope>NUCLEOTIDE SEQUENCE</scope>
</reference>
<dbReference type="InterPro" id="IPR044149">
    <property type="entry name" value="Nitrilases_CHs"/>
</dbReference>
<evidence type="ECO:0000313" key="3">
    <source>
        <dbReference type="EMBL" id="SVA51983.1"/>
    </source>
</evidence>
<comment type="similarity">
    <text evidence="1">Belongs to the carbon-nitrogen hydrolase superfamily. Nitrilase family.</text>
</comment>
<protein>
    <recommendedName>
        <fullName evidence="2">CN hydrolase domain-containing protein</fullName>
    </recommendedName>
</protein>
<dbReference type="PANTHER" id="PTHR46044:SF1">
    <property type="entry name" value="CN HYDROLASE DOMAIN-CONTAINING PROTEIN"/>
    <property type="match status" value="1"/>
</dbReference>
<dbReference type="Gene3D" id="3.60.110.10">
    <property type="entry name" value="Carbon-nitrogen hydrolase"/>
    <property type="match status" value="1"/>
</dbReference>
<dbReference type="Pfam" id="PF00795">
    <property type="entry name" value="CN_hydrolase"/>
    <property type="match status" value="1"/>
</dbReference>
<dbReference type="GO" id="GO:0000257">
    <property type="term" value="F:nitrilase activity"/>
    <property type="evidence" value="ECO:0007669"/>
    <property type="project" value="UniProtKB-ARBA"/>
</dbReference>
<dbReference type="PANTHER" id="PTHR46044">
    <property type="entry name" value="NITRILASE"/>
    <property type="match status" value="1"/>
</dbReference>
<feature type="non-terminal residue" evidence="3">
    <location>
        <position position="288"/>
    </location>
</feature>
<evidence type="ECO:0000256" key="1">
    <source>
        <dbReference type="ARBA" id="ARBA00008129"/>
    </source>
</evidence>
<evidence type="ECO:0000259" key="2">
    <source>
        <dbReference type="PROSITE" id="PS50263"/>
    </source>
</evidence>
<dbReference type="PROSITE" id="PS50263">
    <property type="entry name" value="CN_HYDROLASE"/>
    <property type="match status" value="1"/>
</dbReference>
<dbReference type="PROSITE" id="PS00920">
    <property type="entry name" value="NITRIL_CHT_1"/>
    <property type="match status" value="1"/>
</dbReference>
<dbReference type="InterPro" id="IPR036526">
    <property type="entry name" value="C-N_Hydrolase_sf"/>
</dbReference>
<dbReference type="InterPro" id="IPR003010">
    <property type="entry name" value="C-N_Hydrolase"/>
</dbReference>
<accession>A0A381WJ77</accession>
<dbReference type="InterPro" id="IPR000132">
    <property type="entry name" value="Nitrilase/CN_hydratase_CS"/>
</dbReference>
<feature type="domain" description="CN hydrolase" evidence="2">
    <location>
        <begin position="15"/>
        <end position="288"/>
    </location>
</feature>
<sequence>MRSTKQLVLGGRESVKVAIVQISASYMDPQASVDRAIRAIVDASANGAELIVFPEVWLAGYPYWTESWNSQQSEWAEGRVRFADAAVTIPSEETEALAAAAQNAGAYVVMGCNEMDSHPGVQTIYNSLLFISPDGALMGRHRKLMPTFTERMYWGMGDARDLVVFDTEIGRIGGLICGEHLMTLVRAALIAQGEHIHIAAFPGSFALHTGPRLEEPDTEGHFWGHASARAHAFEAGAYVLSACGYIDEKDIPEDFPYKNNMNTSYAHGGSSIISPLGVPLVGPTYGAE</sequence>
<gene>
    <name evidence="3" type="ORF">METZ01_LOCUS104837</name>
</gene>
<dbReference type="AlphaFoldDB" id="A0A381WJ77"/>
<dbReference type="SUPFAM" id="SSF56317">
    <property type="entry name" value="Carbon-nitrogen hydrolase"/>
    <property type="match status" value="1"/>
</dbReference>